<dbReference type="InterPro" id="IPR013024">
    <property type="entry name" value="GGCT-like"/>
</dbReference>
<dbReference type="InterPro" id="IPR036568">
    <property type="entry name" value="GGCT-like_sf"/>
</dbReference>
<dbReference type="CDD" id="cd06661">
    <property type="entry name" value="GGCT_like"/>
    <property type="match status" value="1"/>
</dbReference>
<dbReference type="GO" id="GO:0016740">
    <property type="term" value="F:transferase activity"/>
    <property type="evidence" value="ECO:0007669"/>
    <property type="project" value="UniProtKB-KW"/>
</dbReference>
<proteinExistence type="predicted"/>
<dbReference type="SUPFAM" id="SSF110857">
    <property type="entry name" value="Gamma-glutamyl cyclotransferase-like"/>
    <property type="match status" value="1"/>
</dbReference>
<protein>
    <submittedName>
        <fullName evidence="2">Gamma-glutamylcyclotransferase</fullName>
    </submittedName>
</protein>
<dbReference type="RefSeq" id="WP_158980527.1">
    <property type="nucleotide sequence ID" value="NZ_WSFO01000010.1"/>
</dbReference>
<dbReference type="EMBL" id="WSFO01000010">
    <property type="protein sequence ID" value="KAE9628298.1"/>
    <property type="molecule type" value="Genomic_DNA"/>
</dbReference>
<dbReference type="Gene3D" id="3.10.490.10">
    <property type="entry name" value="Gamma-glutamyl cyclotransferase-like"/>
    <property type="match status" value="1"/>
</dbReference>
<reference evidence="2 3" key="1">
    <citation type="submission" date="2019-12" db="EMBL/GenBank/DDBJ databases">
        <authorList>
            <person name="Zhang Y.-J."/>
        </authorList>
    </citation>
    <scope>NUCLEOTIDE SEQUENCE [LARGE SCALE GENOMIC DNA]</scope>
    <source>
        <strain evidence="2 3">H18S-6</strain>
    </source>
</reference>
<evidence type="ECO:0000313" key="3">
    <source>
        <dbReference type="Proteomes" id="UP000441586"/>
    </source>
</evidence>
<dbReference type="Pfam" id="PF06094">
    <property type="entry name" value="GGACT"/>
    <property type="match status" value="1"/>
</dbReference>
<comment type="caution">
    <text evidence="2">The sequence shown here is derived from an EMBL/GenBank/DDBJ whole genome shotgun (WGS) entry which is preliminary data.</text>
</comment>
<dbReference type="InterPro" id="IPR009288">
    <property type="entry name" value="AIG2-like_dom"/>
</dbReference>
<feature type="domain" description="Gamma-glutamylcyclotransferase AIG2-like" evidence="1">
    <location>
        <begin position="7"/>
        <end position="104"/>
    </location>
</feature>
<evidence type="ECO:0000259" key="1">
    <source>
        <dbReference type="Pfam" id="PF06094"/>
    </source>
</evidence>
<dbReference type="AlphaFoldDB" id="A0A6A4R8K8"/>
<sequence length="189" mass="20995">MSNPYFFGYGSLVNLATHDYHDPQPARLRGWRRSWAHTTLREVAFLTAVPCAESEIDGLIAAVPNADWQALDQREFAYDRLSTQNAVQHGMQQSPEISVYAVPQVCQQAVTDQHPILLSYLDVVVQGYAQVFGKDGVAEFFASTDGWTAPILNDRSAPRYPRHQSLGSAELQLVDDHLNALDARIIVAA</sequence>
<dbReference type="Proteomes" id="UP000441586">
    <property type="component" value="Unassembled WGS sequence"/>
</dbReference>
<name>A0A6A4R8K8_9RHOB</name>
<accession>A0A6A4R8K8</accession>
<organism evidence="2 3">
    <name type="scientific">Parasedimentitalea maritima</name>
    <dbReference type="NCBI Taxonomy" id="2578117"/>
    <lineage>
        <taxon>Bacteria</taxon>
        <taxon>Pseudomonadati</taxon>
        <taxon>Pseudomonadota</taxon>
        <taxon>Alphaproteobacteria</taxon>
        <taxon>Rhodobacterales</taxon>
        <taxon>Paracoccaceae</taxon>
        <taxon>Parasedimentitalea</taxon>
    </lineage>
</organism>
<keyword evidence="2" id="KW-0808">Transferase</keyword>
<evidence type="ECO:0000313" key="2">
    <source>
        <dbReference type="EMBL" id="KAE9628298.1"/>
    </source>
</evidence>
<gene>
    <name evidence="2" type="ORF">GP644_16845</name>
</gene>